<sequence length="278" mass="33129">MFFAEIEFDINKTPKQNIDYYPDIEKREINFNGITSIMEEYADVPYKLTKLICFLNPEGPRKIIKRKGKKDLVDGKPEDERKCQLTKLICFLNPEGPRKILKRKNIKDKLIESHSLIARKHEEKMEYSHIEICLKFKNPGNYYIIFGGDNSVSFRFPIKVKEVNKEECVRKMFWKIDKSEKILLKEMRKSISIYVANVSEFELEDDQMTVHNEKLIDIYQDWDDVVDIYPIMNEGIYEFYLDEDGITREKVEMVKADNVIVNFENNKKENPNKKRKLF</sequence>
<protein>
    <submittedName>
        <fullName evidence="2">Galectin domain-containing protein</fullName>
    </submittedName>
</protein>
<proteinExistence type="predicted"/>
<dbReference type="Proteomes" id="UP000095281">
    <property type="component" value="Unplaced"/>
</dbReference>
<name>A0A1I8BXU1_MELHA</name>
<keyword evidence="1" id="KW-1185">Reference proteome</keyword>
<evidence type="ECO:0000313" key="2">
    <source>
        <dbReference type="WBParaSite" id="MhA1_Contig732.frz3.gene20"/>
    </source>
</evidence>
<accession>A0A1I8BXU1</accession>
<dbReference type="AlphaFoldDB" id="A0A1I8BXU1"/>
<reference evidence="2" key="1">
    <citation type="submission" date="2016-11" db="UniProtKB">
        <authorList>
            <consortium name="WormBaseParasite"/>
        </authorList>
    </citation>
    <scope>IDENTIFICATION</scope>
</reference>
<evidence type="ECO:0000313" key="1">
    <source>
        <dbReference type="Proteomes" id="UP000095281"/>
    </source>
</evidence>
<dbReference type="WBParaSite" id="MhA1_Contig732.frz3.gene20">
    <property type="protein sequence ID" value="MhA1_Contig732.frz3.gene20"/>
    <property type="gene ID" value="MhA1_Contig732.frz3.gene20"/>
</dbReference>
<organism evidence="1 2">
    <name type="scientific">Meloidogyne hapla</name>
    <name type="common">Root-knot nematode worm</name>
    <dbReference type="NCBI Taxonomy" id="6305"/>
    <lineage>
        <taxon>Eukaryota</taxon>
        <taxon>Metazoa</taxon>
        <taxon>Ecdysozoa</taxon>
        <taxon>Nematoda</taxon>
        <taxon>Chromadorea</taxon>
        <taxon>Rhabditida</taxon>
        <taxon>Tylenchina</taxon>
        <taxon>Tylenchomorpha</taxon>
        <taxon>Tylenchoidea</taxon>
        <taxon>Meloidogynidae</taxon>
        <taxon>Meloidogyninae</taxon>
        <taxon>Meloidogyne</taxon>
    </lineage>
</organism>